<evidence type="ECO:0000256" key="8">
    <source>
        <dbReference type="ARBA" id="ARBA00023136"/>
    </source>
</evidence>
<dbReference type="Gene3D" id="1.20.1110.10">
    <property type="entry name" value="Calcium-transporting ATPase, transmembrane domain"/>
    <property type="match status" value="1"/>
</dbReference>
<keyword evidence="7 9" id="KW-1133">Transmembrane helix</keyword>
<evidence type="ECO:0000256" key="9">
    <source>
        <dbReference type="SAM" id="Phobius"/>
    </source>
</evidence>
<feature type="non-terminal residue" evidence="11">
    <location>
        <position position="1"/>
    </location>
</feature>
<dbReference type="InterPro" id="IPR023298">
    <property type="entry name" value="ATPase_P-typ_TM_dom_sf"/>
</dbReference>
<dbReference type="AlphaFoldDB" id="A0A699ZEP5"/>
<dbReference type="EMBL" id="BLLF01001669">
    <property type="protein sequence ID" value="GFH20621.1"/>
    <property type="molecule type" value="Genomic_DNA"/>
</dbReference>
<dbReference type="PANTHER" id="PTHR24093">
    <property type="entry name" value="CATION TRANSPORTING ATPASE"/>
    <property type="match status" value="1"/>
</dbReference>
<dbReference type="InterPro" id="IPR023299">
    <property type="entry name" value="ATPase_P-typ_cyto_dom_N"/>
</dbReference>
<dbReference type="InterPro" id="IPR004014">
    <property type="entry name" value="ATPase_P-typ_cation-transptr_N"/>
</dbReference>
<feature type="domain" description="Cation-transporting P-type ATPase N-terminal" evidence="10">
    <location>
        <begin position="190"/>
        <end position="262"/>
    </location>
</feature>
<evidence type="ECO:0000259" key="10">
    <source>
        <dbReference type="SMART" id="SM00831"/>
    </source>
</evidence>
<evidence type="ECO:0000256" key="7">
    <source>
        <dbReference type="ARBA" id="ARBA00022989"/>
    </source>
</evidence>
<dbReference type="GO" id="GO:0012505">
    <property type="term" value="C:endomembrane system"/>
    <property type="evidence" value="ECO:0007669"/>
    <property type="project" value="UniProtKB-SubCell"/>
</dbReference>
<dbReference type="Proteomes" id="UP000485058">
    <property type="component" value="Unassembled WGS sequence"/>
</dbReference>
<name>A0A699ZEP5_HAELA</name>
<accession>A0A699ZEP5</accession>
<dbReference type="InterPro" id="IPR018303">
    <property type="entry name" value="ATPase_P-typ_P_site"/>
</dbReference>
<reference evidence="11 12" key="1">
    <citation type="submission" date="2020-02" db="EMBL/GenBank/DDBJ databases">
        <title>Draft genome sequence of Haematococcus lacustris strain NIES-144.</title>
        <authorList>
            <person name="Morimoto D."/>
            <person name="Nakagawa S."/>
            <person name="Yoshida T."/>
            <person name="Sawayama S."/>
        </authorList>
    </citation>
    <scope>NUCLEOTIDE SEQUENCE [LARGE SCALE GENOMIC DNA]</scope>
    <source>
        <strain evidence="11 12">NIES-144</strain>
    </source>
</reference>
<evidence type="ECO:0000256" key="3">
    <source>
        <dbReference type="ARBA" id="ARBA00022741"/>
    </source>
</evidence>
<evidence type="ECO:0000313" key="12">
    <source>
        <dbReference type="Proteomes" id="UP000485058"/>
    </source>
</evidence>
<comment type="subcellular location">
    <subcellularLocation>
        <location evidence="1">Endomembrane system</location>
        <topology evidence="1">Multi-pass membrane protein</topology>
    </subcellularLocation>
</comment>
<dbReference type="FunFam" id="2.70.150.10:FF:000029">
    <property type="entry name" value="Calcium-transporting ATPase"/>
    <property type="match status" value="1"/>
</dbReference>
<dbReference type="InterPro" id="IPR059000">
    <property type="entry name" value="ATPase_P-type_domA"/>
</dbReference>
<dbReference type="Gene3D" id="3.40.50.1000">
    <property type="entry name" value="HAD superfamily/HAD-like"/>
    <property type="match status" value="1"/>
</dbReference>
<feature type="transmembrane region" description="Helical" evidence="9">
    <location>
        <begin position="277"/>
        <end position="295"/>
    </location>
</feature>
<dbReference type="GO" id="GO:0005886">
    <property type="term" value="C:plasma membrane"/>
    <property type="evidence" value="ECO:0007669"/>
    <property type="project" value="TreeGrafter"/>
</dbReference>
<dbReference type="PRINTS" id="PR00119">
    <property type="entry name" value="CATATPASE"/>
</dbReference>
<feature type="transmembrane region" description="Helical" evidence="9">
    <location>
        <begin position="455"/>
        <end position="474"/>
    </location>
</feature>
<keyword evidence="12" id="KW-1185">Reference proteome</keyword>
<dbReference type="GO" id="GO:0005524">
    <property type="term" value="F:ATP binding"/>
    <property type="evidence" value="ECO:0007669"/>
    <property type="project" value="UniProtKB-KW"/>
</dbReference>
<organism evidence="11 12">
    <name type="scientific">Haematococcus lacustris</name>
    <name type="common">Green alga</name>
    <name type="synonym">Haematococcus pluvialis</name>
    <dbReference type="NCBI Taxonomy" id="44745"/>
    <lineage>
        <taxon>Eukaryota</taxon>
        <taxon>Viridiplantae</taxon>
        <taxon>Chlorophyta</taxon>
        <taxon>core chlorophytes</taxon>
        <taxon>Chlorophyceae</taxon>
        <taxon>CS clade</taxon>
        <taxon>Chlamydomonadales</taxon>
        <taxon>Haematococcaceae</taxon>
        <taxon>Haematococcus</taxon>
    </lineage>
</organism>
<evidence type="ECO:0000256" key="6">
    <source>
        <dbReference type="ARBA" id="ARBA00022967"/>
    </source>
</evidence>
<feature type="non-terminal residue" evidence="11">
    <location>
        <position position="552"/>
    </location>
</feature>
<gene>
    <name evidence="11" type="ORF">HaLaN_17772</name>
</gene>
<dbReference type="SMART" id="SM00831">
    <property type="entry name" value="Cation_ATPase_N"/>
    <property type="match status" value="1"/>
</dbReference>
<evidence type="ECO:0000256" key="2">
    <source>
        <dbReference type="ARBA" id="ARBA00022692"/>
    </source>
</evidence>
<dbReference type="GO" id="GO:0005388">
    <property type="term" value="F:P-type calcium transporter activity"/>
    <property type="evidence" value="ECO:0007669"/>
    <property type="project" value="TreeGrafter"/>
</dbReference>
<protein>
    <submittedName>
        <fullName evidence="11">Calcium-transporting ATPase</fullName>
    </submittedName>
</protein>
<feature type="transmembrane region" description="Helical" evidence="9">
    <location>
        <begin position="426"/>
        <end position="449"/>
    </location>
</feature>
<dbReference type="Pfam" id="PF00122">
    <property type="entry name" value="E1-E2_ATPase"/>
    <property type="match status" value="1"/>
</dbReference>
<keyword evidence="8 9" id="KW-0472">Membrane</keyword>
<dbReference type="InterPro" id="IPR023214">
    <property type="entry name" value="HAD_sf"/>
</dbReference>
<keyword evidence="4" id="KW-0067">ATP-binding</keyword>
<dbReference type="Pfam" id="PF00690">
    <property type="entry name" value="Cation_ATPase_N"/>
    <property type="match status" value="1"/>
</dbReference>
<keyword evidence="6" id="KW-1278">Translocase</keyword>
<keyword evidence="5" id="KW-0460">Magnesium</keyword>
<dbReference type="GO" id="GO:0016887">
    <property type="term" value="F:ATP hydrolysis activity"/>
    <property type="evidence" value="ECO:0007669"/>
    <property type="project" value="InterPro"/>
</dbReference>
<evidence type="ECO:0000313" key="11">
    <source>
        <dbReference type="EMBL" id="GFH20621.1"/>
    </source>
</evidence>
<keyword evidence="2 9" id="KW-0812">Transmembrane</keyword>
<dbReference type="SUPFAM" id="SSF81665">
    <property type="entry name" value="Calcium ATPase, transmembrane domain M"/>
    <property type="match status" value="1"/>
</dbReference>
<sequence length="552" mass="59094">MIARPGTPSHAMTSTLTVRPSCIPILYSLYSLYSSPQESGTGIAGRPCQLLSSRGRPGPAAMRRLQKVVQWGCQRSAVISAMLGAVFAELQPSDAMTRGLMWRSQFVVSSSVHAMCILTRFKGLFRTNRLDSAVVTRWFNDRLLYPTLALLGPLTTGYGGRGRCDRMAEPLGAQELNAMNADKDMAALKQYGGVEGLAKLVGSDLERGLDDKAAQASAQRYGLNKFKEVPPKSFFVLAYETAQDPIILLLMFAATISTVLGAAIPHEREKNGWIEGVAIWIAVIIVISVGAGNDWQKDRQFRKLNAQKDAIRISVVRNGEQCMVPHTSIVVGDVLLLTAGDKVVADGIALESFGLVVDEASLTGEGDPIHKNRDEDPWVRSGTTVTEGNGKMLVSAVGPESEWGKIMSMVSEEGGGATPLQAKLEVVAAAVGKVGLGVAIACFIALLFFLYAITIIVVAVPEGLPLAVTISLAYSMRKMMKDNNFVRVLAACETMGGATAICSDKTGTLTENRMTVVKGWFCGAMHDDVPAPEALPQEAVQALGINVAMTSK</sequence>
<dbReference type="Gene3D" id="3.40.1110.10">
    <property type="entry name" value="Calcium-transporting ATPase, cytoplasmic domain N"/>
    <property type="match status" value="1"/>
</dbReference>
<dbReference type="FunFam" id="3.40.50.1000:FF:000001">
    <property type="entry name" value="Phospholipid-transporting ATPase IC"/>
    <property type="match status" value="1"/>
</dbReference>
<dbReference type="PANTHER" id="PTHR24093:SF369">
    <property type="entry name" value="CALCIUM-TRANSPORTING ATPASE"/>
    <property type="match status" value="1"/>
</dbReference>
<dbReference type="NCBIfam" id="TIGR01494">
    <property type="entry name" value="ATPase_P-type"/>
    <property type="match status" value="1"/>
</dbReference>
<dbReference type="InterPro" id="IPR001757">
    <property type="entry name" value="P_typ_ATPase"/>
</dbReference>
<evidence type="ECO:0000256" key="5">
    <source>
        <dbReference type="ARBA" id="ARBA00022842"/>
    </source>
</evidence>
<dbReference type="SUPFAM" id="SSF81653">
    <property type="entry name" value="Calcium ATPase, transduction domain A"/>
    <property type="match status" value="1"/>
</dbReference>
<dbReference type="Gene3D" id="2.70.150.10">
    <property type="entry name" value="Calcium-transporting ATPase, cytoplasmic transduction domain A"/>
    <property type="match status" value="1"/>
</dbReference>
<feature type="transmembrane region" description="Helical" evidence="9">
    <location>
        <begin position="246"/>
        <end position="265"/>
    </location>
</feature>
<comment type="caution">
    <text evidence="11">The sequence shown here is derived from an EMBL/GenBank/DDBJ whole genome shotgun (WGS) entry which is preliminary data.</text>
</comment>
<keyword evidence="3" id="KW-0547">Nucleotide-binding</keyword>
<dbReference type="InterPro" id="IPR008250">
    <property type="entry name" value="ATPase_P-typ_transduc_dom_A_sf"/>
</dbReference>
<evidence type="ECO:0000256" key="1">
    <source>
        <dbReference type="ARBA" id="ARBA00004127"/>
    </source>
</evidence>
<proteinExistence type="predicted"/>
<evidence type="ECO:0000256" key="4">
    <source>
        <dbReference type="ARBA" id="ARBA00022840"/>
    </source>
</evidence>
<dbReference type="PROSITE" id="PS00154">
    <property type="entry name" value="ATPASE_E1_E2"/>
    <property type="match status" value="1"/>
</dbReference>